<dbReference type="PANTHER" id="PTHR22674">
    <property type="entry name" value="NTPASE, KAP FAMILY P-LOOP DOMAIN-CONTAINING 1"/>
    <property type="match status" value="1"/>
</dbReference>
<keyword evidence="3" id="KW-1185">Reference proteome</keyword>
<evidence type="ECO:0000313" key="3">
    <source>
        <dbReference type="Proteomes" id="UP001500426"/>
    </source>
</evidence>
<feature type="domain" description="KAP NTPase" evidence="1">
    <location>
        <begin position="26"/>
        <end position="315"/>
    </location>
</feature>
<reference evidence="3" key="1">
    <citation type="journal article" date="2019" name="Int. J. Syst. Evol. Microbiol.">
        <title>The Global Catalogue of Microorganisms (GCM) 10K type strain sequencing project: providing services to taxonomists for standard genome sequencing and annotation.</title>
        <authorList>
            <consortium name="The Broad Institute Genomics Platform"/>
            <consortium name="The Broad Institute Genome Sequencing Center for Infectious Disease"/>
            <person name="Wu L."/>
            <person name="Ma J."/>
        </authorList>
    </citation>
    <scope>NUCLEOTIDE SEQUENCE [LARGE SCALE GENOMIC DNA]</scope>
    <source>
        <strain evidence="3">JCM 17068</strain>
    </source>
</reference>
<gene>
    <name evidence="2" type="ORF">GCM10022388_19310</name>
</gene>
<dbReference type="PANTHER" id="PTHR22674:SF6">
    <property type="entry name" value="NTPASE KAP FAMILY P-LOOP DOMAIN-CONTAINING PROTEIN 1"/>
    <property type="match status" value="1"/>
</dbReference>
<evidence type="ECO:0000313" key="2">
    <source>
        <dbReference type="EMBL" id="GAA4053129.1"/>
    </source>
</evidence>
<dbReference type="InterPro" id="IPR027417">
    <property type="entry name" value="P-loop_NTPase"/>
</dbReference>
<dbReference type="EMBL" id="BAABCS010000018">
    <property type="protein sequence ID" value="GAA4053129.1"/>
    <property type="molecule type" value="Genomic_DNA"/>
</dbReference>
<comment type="caution">
    <text evidence="2">The sequence shown here is derived from an EMBL/GenBank/DDBJ whole genome shotgun (WGS) entry which is preliminary data.</text>
</comment>
<dbReference type="Pfam" id="PF07693">
    <property type="entry name" value="KAP_NTPase"/>
    <property type="match status" value="1"/>
</dbReference>
<name>A0ABP7UUH7_9FLAO</name>
<dbReference type="Proteomes" id="UP001500426">
    <property type="component" value="Unassembled WGS sequence"/>
</dbReference>
<accession>A0ABP7UUH7</accession>
<dbReference type="SUPFAM" id="SSF52540">
    <property type="entry name" value="P-loop containing nucleoside triphosphate hydrolases"/>
    <property type="match status" value="1"/>
</dbReference>
<dbReference type="RefSeq" id="WP_345094020.1">
    <property type="nucleotide sequence ID" value="NZ_BAABCS010000018.1"/>
</dbReference>
<evidence type="ECO:0000259" key="1">
    <source>
        <dbReference type="Pfam" id="PF07693"/>
    </source>
</evidence>
<sequence length="640" mass="73368">MNKINAISIKDKPIEKNEQDQLDVSRYIKSLSKFILNSDTPITIGLQGEWGTGKTSMMCMIREELSNENVATSWVNTWEYSLFRGVKETTPAILNGLLYDLKETCGSDWPKEGDVENKIKKVGRFFGNIINQAVANQVGVDFKSAIENNTESILTKSEIAEVKKDISDVINQLINDPKNRYERVVFFVDDLDRINPTDAVEVLESLKNIFDLQNCIFVLAIDYDVVVKGLEGKFGKKTDENEREFRSFFDKIIQVPFSMPIGTYDINNFLKEKLQNFGLKLNDEKIKTYLDVVQLSVGYNPRSLKRFLNTFSLLNTIRTIDDEKQETNSDTFEQVELMLFALLGIQISYPKIFKYIAINPIYFDWDKSFAAKNNLVWEGIEEKISRYGENDLLDEEWEKVIWGFCQSDTYLKSKVFNVLELLNSLKETFKGNFNEIINDALEFAAITSIDDSQESKQNIIQIGKSKIRYNGLDAKKEQLIASNCNKQAITLWESIFEPINNNLEAIGQKINFAKTVTSFYRWVEGKGGKSIQTIYCNDPSKTGTGLNINYYGYNAQFVDDMIQIASEFGWKVTREELSLSNNSKIEIVPGVWLIKEISDWDLAKFGCLACTAEFSKNQSQETVALFFNRVTQQFIKRLTN</sequence>
<dbReference type="InterPro" id="IPR011646">
    <property type="entry name" value="KAP_P-loop"/>
</dbReference>
<protein>
    <recommendedName>
        <fullName evidence="1">KAP NTPase domain-containing protein</fullName>
    </recommendedName>
</protein>
<proteinExistence type="predicted"/>
<dbReference type="Gene3D" id="3.40.50.300">
    <property type="entry name" value="P-loop containing nucleotide triphosphate hydrolases"/>
    <property type="match status" value="1"/>
</dbReference>
<organism evidence="2 3">
    <name type="scientific">Flavobacterium chungnamense</name>
    <dbReference type="NCBI Taxonomy" id="706182"/>
    <lineage>
        <taxon>Bacteria</taxon>
        <taxon>Pseudomonadati</taxon>
        <taxon>Bacteroidota</taxon>
        <taxon>Flavobacteriia</taxon>
        <taxon>Flavobacteriales</taxon>
        <taxon>Flavobacteriaceae</taxon>
        <taxon>Flavobacterium</taxon>
    </lineage>
</organism>
<dbReference type="InterPro" id="IPR052754">
    <property type="entry name" value="NTPase_KAP_P-loop"/>
</dbReference>